<organism evidence="2 3">
    <name type="scientific">Tessaracoccus flavus</name>
    <dbReference type="NCBI Taxonomy" id="1610493"/>
    <lineage>
        <taxon>Bacteria</taxon>
        <taxon>Bacillati</taxon>
        <taxon>Actinomycetota</taxon>
        <taxon>Actinomycetes</taxon>
        <taxon>Propionibacteriales</taxon>
        <taxon>Propionibacteriaceae</taxon>
        <taxon>Tessaracoccus</taxon>
    </lineage>
</organism>
<dbReference type="KEGG" id="tfl:RPIT_07455"/>
<evidence type="ECO:0008006" key="4">
    <source>
        <dbReference type="Google" id="ProtNLM"/>
    </source>
</evidence>
<feature type="compositionally biased region" description="Low complexity" evidence="1">
    <location>
        <begin position="220"/>
        <end position="233"/>
    </location>
</feature>
<accession>A0A1Q2CF31</accession>
<dbReference type="Proteomes" id="UP000188324">
    <property type="component" value="Chromosome"/>
</dbReference>
<evidence type="ECO:0000256" key="1">
    <source>
        <dbReference type="SAM" id="MobiDB-lite"/>
    </source>
</evidence>
<dbReference type="RefSeq" id="WP_162274515.1">
    <property type="nucleotide sequence ID" value="NZ_CP019605.1"/>
</dbReference>
<dbReference type="Pfam" id="PF14281">
    <property type="entry name" value="PDDEXK_4"/>
    <property type="match status" value="1"/>
</dbReference>
<dbReference type="InterPro" id="IPR029470">
    <property type="entry name" value="PDDEXK_4"/>
</dbReference>
<dbReference type="AlphaFoldDB" id="A0A1Q2CF31"/>
<protein>
    <recommendedName>
        <fullName evidence="4">PD-(D/E)XK nuclease superfamily protein</fullName>
    </recommendedName>
</protein>
<name>A0A1Q2CF31_9ACTN</name>
<proteinExistence type="predicted"/>
<feature type="region of interest" description="Disordered" evidence="1">
    <location>
        <begin position="217"/>
        <end position="252"/>
    </location>
</feature>
<evidence type="ECO:0000313" key="3">
    <source>
        <dbReference type="Proteomes" id="UP000188324"/>
    </source>
</evidence>
<dbReference type="EMBL" id="CP019605">
    <property type="protein sequence ID" value="AQP44665.1"/>
    <property type="molecule type" value="Genomic_DNA"/>
</dbReference>
<keyword evidence="3" id="KW-1185">Reference proteome</keyword>
<reference evidence="2 3" key="1">
    <citation type="journal article" date="2016" name="Int. J. Syst. Evol. Microbiol.">
        <title>Tessaracoccus flavus sp. nov., isolated from the drainage system of a lindane-producing factory.</title>
        <authorList>
            <person name="Kumari R."/>
            <person name="Singh P."/>
            <person name="Schumann P."/>
            <person name="Lal R."/>
        </authorList>
    </citation>
    <scope>NUCLEOTIDE SEQUENCE [LARGE SCALE GENOMIC DNA]</scope>
    <source>
        <strain evidence="2 3">RP1T</strain>
    </source>
</reference>
<sequence>MPGRSSELGFNVFDVMHHGLHEKQISNVFRWLLDAGGTHRMGDKFTRIFMDEVNRARPSEVPFALGGYWVRQEVNTSDPTDPGDIADLVLESETSVVVIENFVTSDGHGHDYDRYLAYGQRKGGRGVVVLLCRDEDPSLQTKGWQHARVVTYATLITRLREELASDGRWRRENPEAYMFIEQLHRKFVRGEGPCRMGKCWISSWRCARRGRRADTRYRARLSQPSSSPTTSPSRLGNALARGENCCSESGRK</sequence>
<evidence type="ECO:0000313" key="2">
    <source>
        <dbReference type="EMBL" id="AQP44665.1"/>
    </source>
</evidence>
<gene>
    <name evidence="2" type="ORF">RPIT_07455</name>
</gene>